<keyword evidence="3" id="KW-1185">Reference proteome</keyword>
<accession>A0AAE4BT27</accession>
<comment type="caution">
    <text evidence="2">The sequence shown here is derived from an EMBL/GenBank/DDBJ whole genome shotgun (WGS) entry which is preliminary data.</text>
</comment>
<evidence type="ECO:0008006" key="4">
    <source>
        <dbReference type="Google" id="ProtNLM"/>
    </source>
</evidence>
<reference evidence="2" key="1">
    <citation type="submission" date="2023-07" db="EMBL/GenBank/DDBJ databases">
        <title>Genomic Encyclopedia of Type Strains, Phase IV (KMG-IV): sequencing the most valuable type-strain genomes for metagenomic binning, comparative biology and taxonomic classification.</title>
        <authorList>
            <person name="Goeker M."/>
        </authorList>
    </citation>
    <scope>NUCLEOTIDE SEQUENCE</scope>
    <source>
        <strain evidence="2">DSM 26174</strain>
    </source>
</reference>
<evidence type="ECO:0000256" key="1">
    <source>
        <dbReference type="SAM" id="SignalP"/>
    </source>
</evidence>
<proteinExistence type="predicted"/>
<dbReference type="InterPro" id="IPR043749">
    <property type="entry name" value="DUF5694"/>
</dbReference>
<protein>
    <recommendedName>
        <fullName evidence="4">TraB/GumN family protein</fullName>
    </recommendedName>
</protein>
<name>A0AAE4BT27_9BACT</name>
<organism evidence="2 3">
    <name type="scientific">Aureibacter tunicatorum</name>
    <dbReference type="NCBI Taxonomy" id="866807"/>
    <lineage>
        <taxon>Bacteria</taxon>
        <taxon>Pseudomonadati</taxon>
        <taxon>Bacteroidota</taxon>
        <taxon>Cytophagia</taxon>
        <taxon>Cytophagales</taxon>
        <taxon>Persicobacteraceae</taxon>
        <taxon>Aureibacter</taxon>
    </lineage>
</organism>
<dbReference type="EMBL" id="JAVDQD010000003">
    <property type="protein sequence ID" value="MDR6239530.1"/>
    <property type="molecule type" value="Genomic_DNA"/>
</dbReference>
<keyword evidence="1" id="KW-0732">Signal</keyword>
<feature type="chain" id="PRO_5041980006" description="TraB/GumN family protein" evidence="1">
    <location>
        <begin position="20"/>
        <end position="268"/>
    </location>
</feature>
<dbReference type="Pfam" id="PF18950">
    <property type="entry name" value="DUF5694"/>
    <property type="match status" value="1"/>
</dbReference>
<dbReference type="AlphaFoldDB" id="A0AAE4BT27"/>
<feature type="signal peptide" evidence="1">
    <location>
        <begin position="1"/>
        <end position="19"/>
    </location>
</feature>
<sequence length="268" mass="30911">MKNALLAIALFIGIFTAHAQDKKIKVLNVGMFHMGFTTDANKTEFDEASNMKQIQEVNELLARFKPTIIMVETLPKYQKELEKAYQAYVNDPTIKTGYANNEIQIMAFEIGRLANTKRIYAIDHKMNYAYNLSGLAEEYGAEKYFETEKRKKEVYANLKTTPMKSSFKEVLNNMNTEEYRTASINGNADKLTYVNSEDNFEGADQAAIFYQRNLRMFANINKVESNEEDRILVISGAAHATFFHDFFKRSYIYELESVEKYLTEDSTL</sequence>
<dbReference type="RefSeq" id="WP_309939218.1">
    <property type="nucleotide sequence ID" value="NZ_AP025305.1"/>
</dbReference>
<dbReference type="Proteomes" id="UP001185092">
    <property type="component" value="Unassembled WGS sequence"/>
</dbReference>
<gene>
    <name evidence="2" type="ORF">HNQ88_002578</name>
</gene>
<evidence type="ECO:0000313" key="3">
    <source>
        <dbReference type="Proteomes" id="UP001185092"/>
    </source>
</evidence>
<evidence type="ECO:0000313" key="2">
    <source>
        <dbReference type="EMBL" id="MDR6239530.1"/>
    </source>
</evidence>